<dbReference type="EMBL" id="JAUSTN010000010">
    <property type="protein sequence ID" value="MDQ0275628.1"/>
    <property type="molecule type" value="Genomic_DNA"/>
</dbReference>
<dbReference type="SUPFAM" id="SSF58100">
    <property type="entry name" value="Bacterial hemolysins"/>
    <property type="match status" value="1"/>
</dbReference>
<reference evidence="2 3" key="1">
    <citation type="submission" date="2023-07" db="EMBL/GenBank/DDBJ databases">
        <title>Genomic Encyclopedia of Type Strains, Phase IV (KMG-IV): sequencing the most valuable type-strain genomes for metagenomic binning, comparative biology and taxonomic classification.</title>
        <authorList>
            <person name="Goeker M."/>
        </authorList>
    </citation>
    <scope>NUCLEOTIDE SEQUENCE [LARGE SCALE GENOMIC DNA]</scope>
    <source>
        <strain evidence="2 3">DSM 22616</strain>
    </source>
</reference>
<organism evidence="2 3">
    <name type="scientific">Peptoniphilus koenoeneniae</name>
    <dbReference type="NCBI Taxonomy" id="507751"/>
    <lineage>
        <taxon>Bacteria</taxon>
        <taxon>Bacillati</taxon>
        <taxon>Bacillota</taxon>
        <taxon>Tissierellia</taxon>
        <taxon>Tissierellales</taxon>
        <taxon>Peptoniphilaceae</taxon>
        <taxon>Peptoniphilus</taxon>
    </lineage>
</organism>
<keyword evidence="3" id="KW-1185">Reference proteome</keyword>
<feature type="transmembrane region" description="Helical" evidence="1">
    <location>
        <begin position="125"/>
        <end position="143"/>
    </location>
</feature>
<name>A0ABU0AYY2_9FIRM</name>
<evidence type="ECO:0000313" key="3">
    <source>
        <dbReference type="Proteomes" id="UP001236559"/>
    </source>
</evidence>
<proteinExistence type="predicted"/>
<protein>
    <submittedName>
        <fullName evidence="2">5-bromo-4-chloroindolyl phosphate hydrolysis protein</fullName>
    </submittedName>
</protein>
<gene>
    <name evidence="2" type="ORF">J2S72_001658</name>
</gene>
<sequence length="380" mass="43015">MKKYKISIKDIIEDAEKRNKEKNQSEKDLLNRVSNKLENGDYSDLSNTIQESVDRAIEGVRSGISNIFKNYGTIKKIPPAKRNDLVMQKPSQNAFGVLLRVLGLSALSISIISAIGGFLEGSFDVSLIAIIIGGLSFLVDRLGSRLLKQMTRYQKYIRIFGDSTVSTVEDLALGAGVEPEIALKDLKAFIKKDYFKEARLVEDESILVLDNETFKIYKNDYKNKFPKKDEAKELIDDYDRVKETINLGKSYVTEITELVDKISEPLNGKVRNLLAIVKSIFNNLKKNPGKADELNKFMDYYLPTTVSLLKRYEELSLIYEPGDNAQNAMEEIEKSIDTINGAFKKLLNELYGDVAMEVNTDISVLKMMLKQEGLLEDDFK</sequence>
<keyword evidence="1" id="KW-0812">Transmembrane</keyword>
<dbReference type="InterPro" id="IPR018770">
    <property type="entry name" value="ChloroindolylP_hydrolase"/>
</dbReference>
<dbReference type="Proteomes" id="UP001236559">
    <property type="component" value="Unassembled WGS sequence"/>
</dbReference>
<accession>A0ABU0AYY2</accession>
<evidence type="ECO:0000313" key="2">
    <source>
        <dbReference type="EMBL" id="MDQ0275628.1"/>
    </source>
</evidence>
<keyword evidence="1" id="KW-0472">Membrane</keyword>
<evidence type="ECO:0000256" key="1">
    <source>
        <dbReference type="SAM" id="Phobius"/>
    </source>
</evidence>
<dbReference type="RefSeq" id="WP_023054889.1">
    <property type="nucleotide sequence ID" value="NZ_JAUSTN010000010.1"/>
</dbReference>
<comment type="caution">
    <text evidence="2">The sequence shown here is derived from an EMBL/GenBank/DDBJ whole genome shotgun (WGS) entry which is preliminary data.</text>
</comment>
<dbReference type="Pfam" id="PF10112">
    <property type="entry name" value="Halogen_Hydrol"/>
    <property type="match status" value="1"/>
</dbReference>
<feature type="transmembrane region" description="Helical" evidence="1">
    <location>
        <begin position="97"/>
        <end position="119"/>
    </location>
</feature>
<keyword evidence="1" id="KW-1133">Transmembrane helix</keyword>